<organism evidence="1 2">
    <name type="scientific">Entomophthora muscae</name>
    <dbReference type="NCBI Taxonomy" id="34485"/>
    <lineage>
        <taxon>Eukaryota</taxon>
        <taxon>Fungi</taxon>
        <taxon>Fungi incertae sedis</taxon>
        <taxon>Zoopagomycota</taxon>
        <taxon>Entomophthoromycotina</taxon>
        <taxon>Entomophthoromycetes</taxon>
        <taxon>Entomophthorales</taxon>
        <taxon>Entomophthoraceae</taxon>
        <taxon>Entomophthora</taxon>
    </lineage>
</organism>
<evidence type="ECO:0000313" key="2">
    <source>
        <dbReference type="Proteomes" id="UP001165960"/>
    </source>
</evidence>
<sequence length="81" mass="9068">MEVLIRKDKDPGTAKPFPYPCHGPVETQGGKVHLSDPVLNQLRRLLQKTPKATLSEDNSHAGINQASSQDFLEIIQFMREV</sequence>
<accession>A0ACC2UU14</accession>
<dbReference type="EMBL" id="QTSX02000005">
    <property type="protein sequence ID" value="KAJ9090454.1"/>
    <property type="molecule type" value="Genomic_DNA"/>
</dbReference>
<dbReference type="Proteomes" id="UP001165960">
    <property type="component" value="Unassembled WGS sequence"/>
</dbReference>
<gene>
    <name evidence="1" type="ORF">DSO57_1002349</name>
</gene>
<reference evidence="1" key="1">
    <citation type="submission" date="2022-04" db="EMBL/GenBank/DDBJ databases">
        <title>Genome of the entomopathogenic fungus Entomophthora muscae.</title>
        <authorList>
            <person name="Elya C."/>
            <person name="Lovett B.R."/>
            <person name="Lee E."/>
            <person name="Macias A.M."/>
            <person name="Hajek A.E."/>
            <person name="De Bivort B.L."/>
            <person name="Kasson M.T."/>
            <person name="De Fine Licht H.H."/>
            <person name="Stajich J.E."/>
        </authorList>
    </citation>
    <scope>NUCLEOTIDE SEQUENCE</scope>
    <source>
        <strain evidence="1">Berkeley</strain>
    </source>
</reference>
<keyword evidence="2" id="KW-1185">Reference proteome</keyword>
<comment type="caution">
    <text evidence="1">The sequence shown here is derived from an EMBL/GenBank/DDBJ whole genome shotgun (WGS) entry which is preliminary data.</text>
</comment>
<evidence type="ECO:0000313" key="1">
    <source>
        <dbReference type="EMBL" id="KAJ9090454.1"/>
    </source>
</evidence>
<proteinExistence type="predicted"/>
<name>A0ACC2UU14_9FUNG</name>
<protein>
    <submittedName>
        <fullName evidence="1">Uncharacterized protein</fullName>
    </submittedName>
</protein>